<feature type="non-terminal residue" evidence="1">
    <location>
        <position position="98"/>
    </location>
</feature>
<dbReference type="EMBL" id="CM043801">
    <property type="protein sequence ID" value="KAI4809986.1"/>
    <property type="molecule type" value="Genomic_DNA"/>
</dbReference>
<comment type="caution">
    <text evidence="1">The sequence shown here is derived from an EMBL/GenBank/DDBJ whole genome shotgun (WGS) entry which is preliminary data.</text>
</comment>
<sequence length="98" mass="11245">MQYGQSAERIVVGVLRKQSVHFWMDTFRTLKDDGYFTGDFRDNNPVQFCFLNLLQEELDEVLYGAAEDRLQCILPEEVAVCEEECTKGQCPCDETPNG</sequence>
<organism evidence="1 2">
    <name type="scientific">Chaenocephalus aceratus</name>
    <name type="common">Blackfin icefish</name>
    <name type="synonym">Chaenichthys aceratus</name>
    <dbReference type="NCBI Taxonomy" id="36190"/>
    <lineage>
        <taxon>Eukaryota</taxon>
        <taxon>Metazoa</taxon>
        <taxon>Chordata</taxon>
        <taxon>Craniata</taxon>
        <taxon>Vertebrata</taxon>
        <taxon>Euteleostomi</taxon>
        <taxon>Actinopterygii</taxon>
        <taxon>Neopterygii</taxon>
        <taxon>Teleostei</taxon>
        <taxon>Neoteleostei</taxon>
        <taxon>Acanthomorphata</taxon>
        <taxon>Eupercaria</taxon>
        <taxon>Perciformes</taxon>
        <taxon>Notothenioidei</taxon>
        <taxon>Channichthyidae</taxon>
        <taxon>Chaenocephalus</taxon>
    </lineage>
</organism>
<evidence type="ECO:0000313" key="2">
    <source>
        <dbReference type="Proteomes" id="UP001057452"/>
    </source>
</evidence>
<name>A0ACB9W9N9_CHAAC</name>
<keyword evidence="2" id="KW-1185">Reference proteome</keyword>
<protein>
    <submittedName>
        <fullName evidence="1">Uncharacterized protein</fullName>
    </submittedName>
</protein>
<reference evidence="1" key="1">
    <citation type="submission" date="2022-05" db="EMBL/GenBank/DDBJ databases">
        <title>Chromosome-level genome of Chaenocephalus aceratus.</title>
        <authorList>
            <person name="Park H."/>
        </authorList>
    </citation>
    <scope>NUCLEOTIDE SEQUENCE</scope>
    <source>
        <strain evidence="1">KU_202001</strain>
    </source>
</reference>
<dbReference type="Proteomes" id="UP001057452">
    <property type="component" value="Chromosome 17"/>
</dbReference>
<gene>
    <name evidence="1" type="ORF">KUCAC02_018836</name>
</gene>
<accession>A0ACB9W9N9</accession>
<proteinExistence type="predicted"/>
<evidence type="ECO:0000313" key="1">
    <source>
        <dbReference type="EMBL" id="KAI4809986.1"/>
    </source>
</evidence>